<reference evidence="1 2" key="1">
    <citation type="submission" date="2019-06" db="EMBL/GenBank/DDBJ databases">
        <title>Whole genome shotgun sequence of Zoogloea ramigera NBRC 15342.</title>
        <authorList>
            <person name="Hosoyama A."/>
            <person name="Uohara A."/>
            <person name="Ohji S."/>
            <person name="Ichikawa N."/>
        </authorList>
    </citation>
    <scope>NUCLEOTIDE SEQUENCE [LARGE SCALE GENOMIC DNA]</scope>
    <source>
        <strain evidence="1 2">NBRC 15342</strain>
    </source>
</reference>
<gene>
    <name evidence="1" type="ORF">ZRA01_23450</name>
</gene>
<name>A0A4Y4CVX1_ZOORA</name>
<organism evidence="1 2">
    <name type="scientific">Zoogloea ramigera</name>
    <dbReference type="NCBI Taxonomy" id="350"/>
    <lineage>
        <taxon>Bacteria</taxon>
        <taxon>Pseudomonadati</taxon>
        <taxon>Pseudomonadota</taxon>
        <taxon>Betaproteobacteria</taxon>
        <taxon>Rhodocyclales</taxon>
        <taxon>Zoogloeaceae</taxon>
        <taxon>Zoogloea</taxon>
    </lineage>
</organism>
<dbReference type="EMBL" id="BJNV01000039">
    <property type="protein sequence ID" value="GEC96272.1"/>
    <property type="molecule type" value="Genomic_DNA"/>
</dbReference>
<dbReference type="RefSeq" id="WP_141352427.1">
    <property type="nucleotide sequence ID" value="NZ_BJNV01000039.1"/>
</dbReference>
<comment type="caution">
    <text evidence="1">The sequence shown here is derived from an EMBL/GenBank/DDBJ whole genome shotgun (WGS) entry which is preliminary data.</text>
</comment>
<dbReference type="AlphaFoldDB" id="A0A4Y4CVX1"/>
<evidence type="ECO:0000313" key="1">
    <source>
        <dbReference type="EMBL" id="GEC96272.1"/>
    </source>
</evidence>
<accession>A0A4Y4CVX1</accession>
<protein>
    <submittedName>
        <fullName evidence="1">Uncharacterized protein</fullName>
    </submittedName>
</protein>
<evidence type="ECO:0000313" key="2">
    <source>
        <dbReference type="Proteomes" id="UP000318422"/>
    </source>
</evidence>
<proteinExistence type="predicted"/>
<keyword evidence="2" id="KW-1185">Reference proteome</keyword>
<sequence length="197" mass="21864">MSDRITKVFEHDDFAIWHVPQANGYVYEAAGIAVDADSYADCPFESTYDDALNAACELYDVEVGSLSTPLPVVYSNALFKVYQTPAGGYIHVACDDDAETPTDQNVQAHPGEVYKRKEDAVIAAFEQDLARRNRLGASQGGIQGMEWQVTARPLPHSARDRKQPFRPPTRLLAPLECRRNGPVYIISADHQFHQNPG</sequence>
<dbReference type="Proteomes" id="UP000318422">
    <property type="component" value="Unassembled WGS sequence"/>
</dbReference>
<dbReference type="OrthoDB" id="9181733at2"/>